<keyword evidence="1" id="KW-1133">Transmembrane helix</keyword>
<feature type="transmembrane region" description="Helical" evidence="1">
    <location>
        <begin position="214"/>
        <end position="230"/>
    </location>
</feature>
<keyword evidence="1" id="KW-0472">Membrane</keyword>
<dbReference type="EMBL" id="JMHU01000001">
    <property type="protein sequence ID" value="KDA46829.1"/>
    <property type="molecule type" value="Genomic_DNA"/>
</dbReference>
<gene>
    <name evidence="2" type="ORF">Lani381_0043</name>
</gene>
<protein>
    <recommendedName>
        <fullName evidence="4">Polymerase</fullName>
    </recommendedName>
</protein>
<evidence type="ECO:0008006" key="4">
    <source>
        <dbReference type="Google" id="ProtNLM"/>
    </source>
</evidence>
<comment type="caution">
    <text evidence="2">The sequence shown here is derived from an EMBL/GenBank/DDBJ whole genome shotgun (WGS) entry which is preliminary data.</text>
</comment>
<keyword evidence="1" id="KW-0812">Transmembrane</keyword>
<keyword evidence="3" id="KW-1185">Reference proteome</keyword>
<feature type="transmembrane region" description="Helical" evidence="1">
    <location>
        <begin position="349"/>
        <end position="370"/>
    </location>
</feature>
<evidence type="ECO:0000256" key="1">
    <source>
        <dbReference type="SAM" id="Phobius"/>
    </source>
</evidence>
<sequence>MDRVEDLRNSFSNKLLQKVPNLGSIIYFVSFTCYLFAMSLKGTMLVNFLLSERALFYLSIIPAFFVTLKIIFLDDHKWQDLTIFMLLEIILFAVGTNANEYQIFYLLFFIVGAKNIDIDKILQLFIWVNLLVIALSLIFALNGSVRNVMITRAGSPAVRYSLGAVYPTDLAARGFFMMLAYTALKRFKLNIAEYISCLALTALIYFVTDTRIDLLLMLFLLICVAVYPKLSPLFAKIPAYLLEAFTILYALAIILMGYFYHPGFWPLEKINSFLSGRLILERVAFDNYNVPLLGQYIYQNGFGGGFKVVDYFYIDSSYVRTLMMHGIIIFALLFVLFYLLFTRFRQEKLYYWSICLLLVVLTAGIDQHMWDVSYNFVFLALFANLNRPRQLVA</sequence>
<reference evidence="2 3" key="1">
    <citation type="submission" date="2014-04" db="EMBL/GenBank/DDBJ databases">
        <title>Draft Genome Sequence of Lactobacillus animalis 381-IL-28.</title>
        <authorList>
            <person name="Sturino J.M."/>
            <person name="Rajendran M."/>
            <person name="Altermann E."/>
        </authorList>
    </citation>
    <scope>NUCLEOTIDE SEQUENCE [LARGE SCALE GENOMIC DNA]</scope>
    <source>
        <strain evidence="2 3">381-IL-28</strain>
    </source>
</reference>
<organism evidence="2 3">
    <name type="scientific">Ligilactobacillus animalis</name>
    <dbReference type="NCBI Taxonomy" id="1605"/>
    <lineage>
        <taxon>Bacteria</taxon>
        <taxon>Bacillati</taxon>
        <taxon>Bacillota</taxon>
        <taxon>Bacilli</taxon>
        <taxon>Lactobacillales</taxon>
        <taxon>Lactobacillaceae</taxon>
        <taxon>Ligilactobacillus</taxon>
    </lineage>
</organism>
<feature type="transmembrane region" description="Helical" evidence="1">
    <location>
        <begin position="237"/>
        <end position="260"/>
    </location>
</feature>
<feature type="transmembrane region" description="Helical" evidence="1">
    <location>
        <begin position="84"/>
        <end position="112"/>
    </location>
</feature>
<name>A0ABR4RRY0_9LACO</name>
<accession>A0ABR4RRY0</accession>
<feature type="transmembrane region" description="Helical" evidence="1">
    <location>
        <begin position="20"/>
        <end position="42"/>
    </location>
</feature>
<feature type="transmembrane region" description="Helical" evidence="1">
    <location>
        <begin position="191"/>
        <end position="208"/>
    </location>
</feature>
<proteinExistence type="predicted"/>
<feature type="transmembrane region" description="Helical" evidence="1">
    <location>
        <begin position="124"/>
        <end position="144"/>
    </location>
</feature>
<dbReference type="Proteomes" id="UP000027129">
    <property type="component" value="Unassembled WGS sequence"/>
</dbReference>
<feature type="transmembrane region" description="Helical" evidence="1">
    <location>
        <begin position="54"/>
        <end position="72"/>
    </location>
</feature>
<evidence type="ECO:0000313" key="2">
    <source>
        <dbReference type="EMBL" id="KDA46829.1"/>
    </source>
</evidence>
<feature type="transmembrane region" description="Helical" evidence="1">
    <location>
        <begin position="322"/>
        <end position="342"/>
    </location>
</feature>
<evidence type="ECO:0000313" key="3">
    <source>
        <dbReference type="Proteomes" id="UP000027129"/>
    </source>
</evidence>